<organism evidence="2 3">
    <name type="scientific">Ranatra chinensis</name>
    <dbReference type="NCBI Taxonomy" id="642074"/>
    <lineage>
        <taxon>Eukaryota</taxon>
        <taxon>Metazoa</taxon>
        <taxon>Ecdysozoa</taxon>
        <taxon>Arthropoda</taxon>
        <taxon>Hexapoda</taxon>
        <taxon>Insecta</taxon>
        <taxon>Pterygota</taxon>
        <taxon>Neoptera</taxon>
        <taxon>Paraneoptera</taxon>
        <taxon>Hemiptera</taxon>
        <taxon>Heteroptera</taxon>
        <taxon>Panheteroptera</taxon>
        <taxon>Nepomorpha</taxon>
        <taxon>Nepidae</taxon>
        <taxon>Ranatrinae</taxon>
        <taxon>Ranatra</taxon>
    </lineage>
</organism>
<comment type="caution">
    <text evidence="2">The sequence shown here is derived from an EMBL/GenBank/DDBJ whole genome shotgun (WGS) entry which is preliminary data.</text>
</comment>
<gene>
    <name evidence="2" type="ORF">AAG570_002885</name>
</gene>
<evidence type="ECO:0000256" key="1">
    <source>
        <dbReference type="SAM" id="MobiDB-lite"/>
    </source>
</evidence>
<protein>
    <submittedName>
        <fullName evidence="2">Uncharacterized protein</fullName>
    </submittedName>
</protein>
<sequence length="150" mass="16828">MAEGVCIQPRVDTPKFLLFKHSSPKTTTPSATNPNEDEESISSEEDNCRKKRCNDRYDSSESSDRGPQALLEGCGKPPGVLQVGYSRNVSEDIPALRYWDVEIFCLLQLECDIMFLKPLLESHGWVTREASPVGFQQCDIGTWKSPMSLN</sequence>
<feature type="compositionally biased region" description="Polar residues" evidence="1">
    <location>
        <begin position="24"/>
        <end position="34"/>
    </location>
</feature>
<evidence type="ECO:0000313" key="2">
    <source>
        <dbReference type="EMBL" id="KAL1122555.1"/>
    </source>
</evidence>
<feature type="compositionally biased region" description="Acidic residues" evidence="1">
    <location>
        <begin position="35"/>
        <end position="45"/>
    </location>
</feature>
<dbReference type="Proteomes" id="UP001558652">
    <property type="component" value="Unassembled WGS sequence"/>
</dbReference>
<accession>A0ABD0Y574</accession>
<dbReference type="EMBL" id="JBFDAA010000013">
    <property type="protein sequence ID" value="KAL1122555.1"/>
    <property type="molecule type" value="Genomic_DNA"/>
</dbReference>
<proteinExistence type="predicted"/>
<dbReference type="AlphaFoldDB" id="A0ABD0Y574"/>
<feature type="compositionally biased region" description="Basic and acidic residues" evidence="1">
    <location>
        <begin position="54"/>
        <end position="64"/>
    </location>
</feature>
<evidence type="ECO:0000313" key="3">
    <source>
        <dbReference type="Proteomes" id="UP001558652"/>
    </source>
</evidence>
<feature type="region of interest" description="Disordered" evidence="1">
    <location>
        <begin position="18"/>
        <end position="72"/>
    </location>
</feature>
<name>A0ABD0Y574_9HEMI</name>
<reference evidence="2 3" key="1">
    <citation type="submission" date="2024-07" db="EMBL/GenBank/DDBJ databases">
        <title>Chromosome-level genome assembly of the water stick insect Ranatra chinensis (Heteroptera: Nepidae).</title>
        <authorList>
            <person name="Liu X."/>
        </authorList>
    </citation>
    <scope>NUCLEOTIDE SEQUENCE [LARGE SCALE GENOMIC DNA]</scope>
    <source>
        <strain evidence="2">Cailab_2021Rc</strain>
        <tissue evidence="2">Muscle</tissue>
    </source>
</reference>
<keyword evidence="3" id="KW-1185">Reference proteome</keyword>